<name>A0AAD9HHH4_9PEZI</name>
<proteinExistence type="predicted"/>
<evidence type="ECO:0000313" key="3">
    <source>
        <dbReference type="Proteomes" id="UP001232148"/>
    </source>
</evidence>
<dbReference type="Proteomes" id="UP001232148">
    <property type="component" value="Unassembled WGS sequence"/>
</dbReference>
<reference evidence="2" key="1">
    <citation type="submission" date="2021-06" db="EMBL/GenBank/DDBJ databases">
        <title>Comparative genomics, transcriptomics and evolutionary studies reveal genomic signatures of adaptation to plant cell wall in hemibiotrophic fungi.</title>
        <authorList>
            <consortium name="DOE Joint Genome Institute"/>
            <person name="Baroncelli R."/>
            <person name="Diaz J.F."/>
            <person name="Benocci T."/>
            <person name="Peng M."/>
            <person name="Battaglia E."/>
            <person name="Haridas S."/>
            <person name="Andreopoulos W."/>
            <person name="Labutti K."/>
            <person name="Pangilinan J."/>
            <person name="Floch G.L."/>
            <person name="Makela M.R."/>
            <person name="Henrissat B."/>
            <person name="Grigoriev I.V."/>
            <person name="Crouch J.A."/>
            <person name="De Vries R.P."/>
            <person name="Sukno S.A."/>
            <person name="Thon M.R."/>
        </authorList>
    </citation>
    <scope>NUCLEOTIDE SEQUENCE</scope>
    <source>
        <strain evidence="2">MAFF235873</strain>
    </source>
</reference>
<sequence length="174" mass="19770">MATALPVSAVAVALCARFGMNKVMSSRKRCQEWSIQDAQIHPSIRTYVLRAARGRQMLKLWRKASSPSICTEACRYPIHCIAMLAQSMLTTASLGPINWSTYVLMSPYLHTIECPVLSSPSSGPRTVYRRQPPYREMWERIPVQRICLPNGSSVQRGNQSRKEKRRIFSSLKNQ</sequence>
<dbReference type="AlphaFoldDB" id="A0AAD9HHH4"/>
<feature type="region of interest" description="Disordered" evidence="1">
    <location>
        <begin position="149"/>
        <end position="174"/>
    </location>
</feature>
<organism evidence="2 3">
    <name type="scientific">Colletotrichum zoysiae</name>
    <dbReference type="NCBI Taxonomy" id="1216348"/>
    <lineage>
        <taxon>Eukaryota</taxon>
        <taxon>Fungi</taxon>
        <taxon>Dikarya</taxon>
        <taxon>Ascomycota</taxon>
        <taxon>Pezizomycotina</taxon>
        <taxon>Sordariomycetes</taxon>
        <taxon>Hypocreomycetidae</taxon>
        <taxon>Glomerellales</taxon>
        <taxon>Glomerellaceae</taxon>
        <taxon>Colletotrichum</taxon>
        <taxon>Colletotrichum graminicola species complex</taxon>
    </lineage>
</organism>
<protein>
    <submittedName>
        <fullName evidence="2">Uncharacterized protein</fullName>
    </submittedName>
</protein>
<dbReference type="EMBL" id="MU842881">
    <property type="protein sequence ID" value="KAK2028236.1"/>
    <property type="molecule type" value="Genomic_DNA"/>
</dbReference>
<gene>
    <name evidence="2" type="ORF">LX32DRAFT_405827</name>
</gene>
<accession>A0AAD9HHH4</accession>
<keyword evidence="3" id="KW-1185">Reference proteome</keyword>
<evidence type="ECO:0000256" key="1">
    <source>
        <dbReference type="SAM" id="MobiDB-lite"/>
    </source>
</evidence>
<comment type="caution">
    <text evidence="2">The sequence shown here is derived from an EMBL/GenBank/DDBJ whole genome shotgun (WGS) entry which is preliminary data.</text>
</comment>
<evidence type="ECO:0000313" key="2">
    <source>
        <dbReference type="EMBL" id="KAK2028236.1"/>
    </source>
</evidence>